<name>A0A4Y2S2F7_ARAVE</name>
<keyword evidence="2" id="KW-1185">Reference proteome</keyword>
<dbReference type="Proteomes" id="UP000499080">
    <property type="component" value="Unassembled WGS sequence"/>
</dbReference>
<dbReference type="AlphaFoldDB" id="A0A4Y2S2F7"/>
<evidence type="ECO:0000313" key="1">
    <source>
        <dbReference type="EMBL" id="GBN82312.1"/>
    </source>
</evidence>
<evidence type="ECO:0000313" key="2">
    <source>
        <dbReference type="Proteomes" id="UP000499080"/>
    </source>
</evidence>
<accession>A0A4Y2S2F7</accession>
<gene>
    <name evidence="1" type="ORF">AVEN_27151_1</name>
</gene>
<comment type="caution">
    <text evidence="1">The sequence shown here is derived from an EMBL/GenBank/DDBJ whole genome shotgun (WGS) entry which is preliminary data.</text>
</comment>
<proteinExistence type="predicted"/>
<protein>
    <submittedName>
        <fullName evidence="1">Uncharacterized protein</fullName>
    </submittedName>
</protein>
<sequence>MNLRPNEISQGQGLCKKAKFPEFGLKKANMATLQQILRYTGNLHKKAIKQRSNSFRPITRVQHPHIQSYAEGVEELYFVCIKSIVVKHFPTGVVLKLKERFVDSGGIFLSYRDPSQNNP</sequence>
<dbReference type="EMBL" id="BGPR01149422">
    <property type="protein sequence ID" value="GBN82312.1"/>
    <property type="molecule type" value="Genomic_DNA"/>
</dbReference>
<reference evidence="1 2" key="1">
    <citation type="journal article" date="2019" name="Sci. Rep.">
        <title>Orb-weaving spider Araneus ventricosus genome elucidates the spidroin gene catalogue.</title>
        <authorList>
            <person name="Kono N."/>
            <person name="Nakamura H."/>
            <person name="Ohtoshi R."/>
            <person name="Moran D.A.P."/>
            <person name="Shinohara A."/>
            <person name="Yoshida Y."/>
            <person name="Fujiwara M."/>
            <person name="Mori M."/>
            <person name="Tomita M."/>
            <person name="Arakawa K."/>
        </authorList>
    </citation>
    <scope>NUCLEOTIDE SEQUENCE [LARGE SCALE GENOMIC DNA]</scope>
</reference>
<organism evidence="1 2">
    <name type="scientific">Araneus ventricosus</name>
    <name type="common">Orbweaver spider</name>
    <name type="synonym">Epeira ventricosa</name>
    <dbReference type="NCBI Taxonomy" id="182803"/>
    <lineage>
        <taxon>Eukaryota</taxon>
        <taxon>Metazoa</taxon>
        <taxon>Ecdysozoa</taxon>
        <taxon>Arthropoda</taxon>
        <taxon>Chelicerata</taxon>
        <taxon>Arachnida</taxon>
        <taxon>Araneae</taxon>
        <taxon>Araneomorphae</taxon>
        <taxon>Entelegynae</taxon>
        <taxon>Araneoidea</taxon>
        <taxon>Araneidae</taxon>
        <taxon>Araneus</taxon>
    </lineage>
</organism>